<protein>
    <submittedName>
        <fullName evidence="2">Uncharacterized protein</fullName>
    </submittedName>
</protein>
<name>A0A4Q4T9T9_9PEZI</name>
<evidence type="ECO:0000313" key="2">
    <source>
        <dbReference type="EMBL" id="RYP02582.1"/>
    </source>
</evidence>
<comment type="caution">
    <text evidence="2">The sequence shown here is derived from an EMBL/GenBank/DDBJ whole genome shotgun (WGS) entry which is preliminary data.</text>
</comment>
<dbReference type="OrthoDB" id="4770613at2759"/>
<proteinExistence type="predicted"/>
<feature type="compositionally biased region" description="Pro residues" evidence="1">
    <location>
        <begin position="12"/>
        <end position="22"/>
    </location>
</feature>
<dbReference type="AlphaFoldDB" id="A0A4Q4T9T9"/>
<dbReference type="EMBL" id="QJNU01000311">
    <property type="protein sequence ID" value="RYP02582.1"/>
    <property type="molecule type" value="Genomic_DNA"/>
</dbReference>
<accession>A0A4Q4T9T9</accession>
<reference evidence="2 3" key="1">
    <citation type="submission" date="2018-06" db="EMBL/GenBank/DDBJ databases">
        <title>Complete Genomes of Monosporascus.</title>
        <authorList>
            <person name="Robinson A.J."/>
            <person name="Natvig D.O."/>
        </authorList>
    </citation>
    <scope>NUCLEOTIDE SEQUENCE [LARGE SCALE GENOMIC DNA]</scope>
    <source>
        <strain evidence="2 3">CBS 110550</strain>
    </source>
</reference>
<evidence type="ECO:0000256" key="1">
    <source>
        <dbReference type="SAM" id="MobiDB-lite"/>
    </source>
</evidence>
<keyword evidence="3" id="KW-1185">Reference proteome</keyword>
<gene>
    <name evidence="2" type="ORF">DL764_005740</name>
</gene>
<organism evidence="2 3">
    <name type="scientific">Monosporascus ibericus</name>
    <dbReference type="NCBI Taxonomy" id="155417"/>
    <lineage>
        <taxon>Eukaryota</taxon>
        <taxon>Fungi</taxon>
        <taxon>Dikarya</taxon>
        <taxon>Ascomycota</taxon>
        <taxon>Pezizomycotina</taxon>
        <taxon>Sordariomycetes</taxon>
        <taxon>Xylariomycetidae</taxon>
        <taxon>Xylariales</taxon>
        <taxon>Xylariales incertae sedis</taxon>
        <taxon>Monosporascus</taxon>
    </lineage>
</organism>
<dbReference type="Proteomes" id="UP000293360">
    <property type="component" value="Unassembled WGS sequence"/>
</dbReference>
<feature type="compositionally biased region" description="Basic and acidic residues" evidence="1">
    <location>
        <begin position="29"/>
        <end position="42"/>
    </location>
</feature>
<feature type="region of interest" description="Disordered" evidence="1">
    <location>
        <begin position="1"/>
        <end position="102"/>
    </location>
</feature>
<sequence length="145" mass="16277">MAKQCSPEKQADPPPSPNPPSPATVLGDDIDRYDWQVHHDNLRQSAQQQRGGDSGGDTPHDDSDSDKKDSSRMYHDYLQHIARELKEGGDQPPADPSDRQATRWYHNMLDRMTDDLNVMDLDRSGDALTPSARRNQRRRGGRGGS</sequence>
<feature type="compositionally biased region" description="Basic and acidic residues" evidence="1">
    <location>
        <begin position="58"/>
        <end position="89"/>
    </location>
</feature>
<feature type="compositionally biased region" description="Basic residues" evidence="1">
    <location>
        <begin position="134"/>
        <end position="145"/>
    </location>
</feature>
<feature type="region of interest" description="Disordered" evidence="1">
    <location>
        <begin position="121"/>
        <end position="145"/>
    </location>
</feature>
<evidence type="ECO:0000313" key="3">
    <source>
        <dbReference type="Proteomes" id="UP000293360"/>
    </source>
</evidence>